<dbReference type="InterPro" id="IPR010690">
    <property type="entry name" value="YqfD"/>
</dbReference>
<gene>
    <name evidence="2" type="ORF">SAMN02745136_01418</name>
</gene>
<keyword evidence="1" id="KW-0472">Membrane</keyword>
<name>A0A1M6NRK3_9FIRM</name>
<dbReference type="OrthoDB" id="1640349at2"/>
<dbReference type="RefSeq" id="WP_073274260.1">
    <property type="nucleotide sequence ID" value="NZ_FRAC01000008.1"/>
</dbReference>
<organism evidence="2 3">
    <name type="scientific">Anaerocolumna jejuensis DSM 15929</name>
    <dbReference type="NCBI Taxonomy" id="1121322"/>
    <lineage>
        <taxon>Bacteria</taxon>
        <taxon>Bacillati</taxon>
        <taxon>Bacillota</taxon>
        <taxon>Clostridia</taxon>
        <taxon>Lachnospirales</taxon>
        <taxon>Lachnospiraceae</taxon>
        <taxon>Anaerocolumna</taxon>
    </lineage>
</organism>
<keyword evidence="1" id="KW-0812">Transmembrane</keyword>
<dbReference type="Proteomes" id="UP000184386">
    <property type="component" value="Unassembled WGS sequence"/>
</dbReference>
<dbReference type="EMBL" id="FRAC01000008">
    <property type="protein sequence ID" value="SHJ98335.1"/>
    <property type="molecule type" value="Genomic_DNA"/>
</dbReference>
<feature type="transmembrane region" description="Helical" evidence="1">
    <location>
        <begin position="89"/>
        <end position="109"/>
    </location>
</feature>
<dbReference type="Pfam" id="PF06898">
    <property type="entry name" value="YqfD"/>
    <property type="match status" value="1"/>
</dbReference>
<dbReference type="STRING" id="1121322.SAMN02745136_01418"/>
<dbReference type="AlphaFoldDB" id="A0A1M6NRK3"/>
<proteinExistence type="predicted"/>
<reference evidence="2 3" key="1">
    <citation type="submission" date="2016-11" db="EMBL/GenBank/DDBJ databases">
        <authorList>
            <person name="Jaros S."/>
            <person name="Januszkiewicz K."/>
            <person name="Wedrychowicz H."/>
        </authorList>
    </citation>
    <scope>NUCLEOTIDE SEQUENCE [LARGE SCALE GENOMIC DNA]</scope>
    <source>
        <strain evidence="2 3">DSM 15929</strain>
    </source>
</reference>
<protein>
    <submittedName>
        <fullName evidence="2">Similar to stage IV sporulation protein</fullName>
    </submittedName>
</protein>
<keyword evidence="1" id="KW-1133">Transmembrane helix</keyword>
<accession>A0A1M6NRK3</accession>
<dbReference type="PIRSF" id="PIRSF029895">
    <property type="entry name" value="SpoIV"/>
    <property type="match status" value="1"/>
</dbReference>
<evidence type="ECO:0000313" key="2">
    <source>
        <dbReference type="EMBL" id="SHJ98335.1"/>
    </source>
</evidence>
<evidence type="ECO:0000313" key="3">
    <source>
        <dbReference type="Proteomes" id="UP000184386"/>
    </source>
</evidence>
<sequence>MIIKLVRWFQGYLLVRLKGISTERFINLCSNRYIYLWDLKSNGDDYEFQIKLKDYYKLKPIAKKTGTLPFIKKRFGLPFVIQRYRKRSGYALGFLLFLAILYILSLFIWDINVSGGYTYTQEAMVKFLRNNDIHPGLQKKDINCQKIEDLIRHSYNDIGWVSAEIKGTRLVVKITETNMPAPAVTATSNCHIIASKDCIITKIVTRTGTPKVGIGDVVKKGDILVSGVVDIIGDNELLVRKQPVIADADITGKTFYDYSDKFSLYYNDKVYTGNEKKSYLFSIFLKKINLYRPRIPYDKYDIIGNEFTLHLNDEFYLPVSLDTNRYLEYKEEKKKYSEAEAKALAEKRLNRFIKKLVEKDVVILENNVTVAVKGNNCIANGKLVVLESVKDYKAIDDNEWRIIDTDESDGNDN</sequence>
<keyword evidence="3" id="KW-1185">Reference proteome</keyword>
<evidence type="ECO:0000256" key="1">
    <source>
        <dbReference type="SAM" id="Phobius"/>
    </source>
</evidence>
<dbReference type="NCBIfam" id="TIGR02876">
    <property type="entry name" value="spore_yqfD"/>
    <property type="match status" value="1"/>
</dbReference>